<dbReference type="RefSeq" id="WP_168040182.1">
    <property type="nucleotide sequence ID" value="NZ_JAATJH010000010.1"/>
</dbReference>
<protein>
    <recommendedName>
        <fullName evidence="3">Spore coat protein CotH</fullName>
    </recommendedName>
</protein>
<keyword evidence="2" id="KW-1185">Reference proteome</keyword>
<accession>A0ABX0XHE4</accession>
<comment type="caution">
    <text evidence="1">The sequence shown here is derived from an EMBL/GenBank/DDBJ whole genome shotgun (WGS) entry which is preliminary data.</text>
</comment>
<evidence type="ECO:0008006" key="3">
    <source>
        <dbReference type="Google" id="ProtNLM"/>
    </source>
</evidence>
<dbReference type="Proteomes" id="UP000770785">
    <property type="component" value="Unassembled WGS sequence"/>
</dbReference>
<gene>
    <name evidence="1" type="ORF">GGR27_003832</name>
</gene>
<reference evidence="1 2" key="1">
    <citation type="submission" date="2020-03" db="EMBL/GenBank/DDBJ databases">
        <title>Genomic Encyclopedia of Type Strains, Phase IV (KMG-IV): sequencing the most valuable type-strain genomes for metagenomic binning, comparative biology and taxonomic classification.</title>
        <authorList>
            <person name="Goeker M."/>
        </authorList>
    </citation>
    <scope>NUCLEOTIDE SEQUENCE [LARGE SCALE GENOMIC DNA]</scope>
    <source>
        <strain evidence="1 2">DSM 105096</strain>
    </source>
</reference>
<organism evidence="1 2">
    <name type="scientific">Neolewinella antarctica</name>
    <dbReference type="NCBI Taxonomy" id="442734"/>
    <lineage>
        <taxon>Bacteria</taxon>
        <taxon>Pseudomonadati</taxon>
        <taxon>Bacteroidota</taxon>
        <taxon>Saprospiria</taxon>
        <taxon>Saprospirales</taxon>
        <taxon>Lewinellaceae</taxon>
        <taxon>Neolewinella</taxon>
    </lineage>
</organism>
<dbReference type="Pfam" id="PF08757">
    <property type="entry name" value="CotH"/>
    <property type="match status" value="1"/>
</dbReference>
<dbReference type="InterPro" id="IPR014867">
    <property type="entry name" value="Spore_coat_CotH_CotH2/3/7"/>
</dbReference>
<sequence>MILRFSTVGLIVFLTGVLTGQTNFTSTLPIIVIQTDGEEILDDPKRTVRMGVVDNGAGLVNRVTDTFNEYAGFVGIELRGSSTQGFEKKGYGLETRFADGSDRQVAILGFPVEEDWVLRGPYSDKSLIRDALAYTLAGDVMDYAPRVRLVELVINDDYRGVYLFTESIKRDRNRVDIKRLTPDDNDGDRLTGGYVLKHDKFTGEVGRQEQNSFRSRYAASDRTGDKTKYLFHYPKPADITAPQREYITNWIGAFEDALAGEDFRDPDLGFAAFVDVASFVDFLLLNELTRNVDGYRLSTYMSKDRDSEGGKLRMGPVWDFNLGFGNANYCAGGFTTGWAFDFNQVCPEDIFPWYWQRLLEDNNFRTRVRARWTELRAGVFSDERLRTRVDSLASVVGDAADRNFRRWPVLGRYIWPNSYVGATYSDEIDYLKSWIDDRAHWLDAAVQSLGQPSSTSHGPATSNVAVHPSPTLATFLVGDLTTGELADFTVFNQLGQVILTRSRLRYRESVDMSGHSPGVYFLRGRRGDGLVVTGRVMLQ</sequence>
<proteinExistence type="predicted"/>
<dbReference type="NCBIfam" id="TIGR04183">
    <property type="entry name" value="Por_Secre_tail"/>
    <property type="match status" value="1"/>
</dbReference>
<evidence type="ECO:0000313" key="1">
    <source>
        <dbReference type="EMBL" id="NJC28309.1"/>
    </source>
</evidence>
<dbReference type="InterPro" id="IPR026444">
    <property type="entry name" value="Secre_tail"/>
</dbReference>
<dbReference type="EMBL" id="JAATJH010000010">
    <property type="protein sequence ID" value="NJC28309.1"/>
    <property type="molecule type" value="Genomic_DNA"/>
</dbReference>
<name>A0ABX0XHE4_9BACT</name>
<evidence type="ECO:0000313" key="2">
    <source>
        <dbReference type="Proteomes" id="UP000770785"/>
    </source>
</evidence>